<dbReference type="InterPro" id="IPR050545">
    <property type="entry name" value="Mycobact_MmpL"/>
</dbReference>
<dbReference type="PANTHER" id="PTHR33406">
    <property type="entry name" value="MEMBRANE PROTEIN MJ1562-RELATED"/>
    <property type="match status" value="1"/>
</dbReference>
<feature type="transmembrane region" description="Helical" evidence="7">
    <location>
        <begin position="494"/>
        <end position="521"/>
    </location>
</feature>
<proteinExistence type="inferred from homology"/>
<dbReference type="InterPro" id="IPR027417">
    <property type="entry name" value="P-loop_NTPase"/>
</dbReference>
<evidence type="ECO:0000256" key="1">
    <source>
        <dbReference type="ARBA" id="ARBA00004651"/>
    </source>
</evidence>
<dbReference type="SUPFAM" id="SSF82866">
    <property type="entry name" value="Multidrug efflux transporter AcrB transmembrane domain"/>
    <property type="match status" value="2"/>
</dbReference>
<dbReference type="PANTHER" id="PTHR33406:SF11">
    <property type="entry name" value="MEMBRANE PROTEIN SCO6666-RELATED"/>
    <property type="match status" value="1"/>
</dbReference>
<keyword evidence="10" id="KW-1185">Reference proteome</keyword>
<accession>A0A7S8MWL8</accession>
<evidence type="ECO:0000313" key="9">
    <source>
        <dbReference type="EMBL" id="QPE04033.1"/>
    </source>
</evidence>
<reference evidence="9 10" key="1">
    <citation type="submission" date="2020-11" db="EMBL/GenBank/DDBJ databases">
        <title>Amino acid is mineralized and recycled by bacteria in oceanic microbiome.</title>
        <authorList>
            <person name="Zheng L.Y."/>
        </authorList>
    </citation>
    <scope>NUCLEOTIDE SEQUENCE [LARGE SCALE GENOMIC DNA]</scope>
    <source>
        <strain evidence="9 10">A32-1</strain>
    </source>
</reference>
<dbReference type="InterPro" id="IPR000731">
    <property type="entry name" value="SSD"/>
</dbReference>
<evidence type="ECO:0000256" key="5">
    <source>
        <dbReference type="ARBA" id="ARBA00022989"/>
    </source>
</evidence>
<dbReference type="Gene3D" id="3.40.50.300">
    <property type="entry name" value="P-loop containing nucleotide triphosphate hydrolases"/>
    <property type="match status" value="1"/>
</dbReference>
<comment type="similarity">
    <text evidence="2">Belongs to the resistance-nodulation-cell division (RND) (TC 2.A.6) family. MmpL subfamily.</text>
</comment>
<keyword evidence="4 7" id="KW-0812">Transmembrane</keyword>
<protein>
    <submittedName>
        <fullName evidence="9">MMPL family transporter</fullName>
    </submittedName>
</protein>
<feature type="transmembrane region" description="Helical" evidence="7">
    <location>
        <begin position="417"/>
        <end position="436"/>
    </location>
</feature>
<dbReference type="Gene3D" id="1.20.1640.10">
    <property type="entry name" value="Multidrug efflux transporter AcrB transmembrane domain"/>
    <property type="match status" value="2"/>
</dbReference>
<feature type="transmembrane region" description="Helical" evidence="7">
    <location>
        <begin position="190"/>
        <end position="211"/>
    </location>
</feature>
<dbReference type="Pfam" id="PF03176">
    <property type="entry name" value="MMPL"/>
    <property type="match status" value="2"/>
</dbReference>
<gene>
    <name evidence="9" type="ORF">IT882_12505</name>
</gene>
<evidence type="ECO:0000256" key="4">
    <source>
        <dbReference type="ARBA" id="ARBA00022692"/>
    </source>
</evidence>
<evidence type="ECO:0000313" key="10">
    <source>
        <dbReference type="Proteomes" id="UP000594480"/>
    </source>
</evidence>
<feature type="transmembrane region" description="Helical" evidence="7">
    <location>
        <begin position="468"/>
        <end position="488"/>
    </location>
</feature>
<dbReference type="KEGG" id="msf:IT882_12505"/>
<keyword evidence="6 7" id="KW-0472">Membrane</keyword>
<dbReference type="GO" id="GO:0005886">
    <property type="term" value="C:plasma membrane"/>
    <property type="evidence" value="ECO:0007669"/>
    <property type="project" value="UniProtKB-SubCell"/>
</dbReference>
<evidence type="ECO:0000259" key="8">
    <source>
        <dbReference type="PROSITE" id="PS50156"/>
    </source>
</evidence>
<keyword evidence="3" id="KW-1003">Cell membrane</keyword>
<dbReference type="RefSeq" id="WP_195692124.1">
    <property type="nucleotide sequence ID" value="NZ_CP064760.1"/>
</dbReference>
<sequence length="751" mass="77187">MAHLSEVIGIAVALLVLFVTFGSFLAAGMPILAAIAGVGATISVLGLASHVADISTATPSFSTMLGLAVAIDYSLFILSRHRQELAAGLEPREAMSRALGTAGGAVVFAGLTVIISLLGLSVVGIPVLTVMAFGGSLAVTTAVLVALTLLPAIALLAGTRLTPRPRRARRRAASPAPDSRNSLSSRWLRLVTRVPALTVVIVVLGVGALAIPAAQMTLALPDASTKPVGTNSRDHFDAVAETFGPGWNAPLLVTVDILESANPVETMDDLSAAVAEIPGVAAVPLASPNEGADTGLLRVIPEGGQNDPATTELVHELRERAPDLEEQYGVSDIRVTGTTAINIDTSERLAAALLPFALTVAGLSIVLLMIVFRSIWVPIKATAGFLLSVGAAFGAIVAVFQWGWFPAVLGDALPGPLVSFLPILVMGVLFGLAMDYEMFLVSRMREDFSQGHDARGAVMSGFRHSAPVVTAAALIMIAVFVAFIPAGSATIKPIAFGLAVGVFVDAFLVRMTLVPAVMTLLGDRAWWIPAWLERILPAVDIEGDALGRQVALDESGRSTLAISAHDLVVEPGAAPLSLAIGTAEVVSVPVPGGIDEMTLAHVLAGRTRPVSGTLAVNGQVLPERAEAVRRVTAIVTADDVSPSDGAVADYLAATLETVGGRRQDRAARLARAVSLAPAADAPIARLDLAARRQLAAAVALACGAQIVFLPGCDDRGLAETLRSAGATVVMFTVAPAALTASAPLASIGAPA</sequence>
<feature type="transmembrane region" description="Helical" evidence="7">
    <location>
        <begin position="99"/>
        <end position="125"/>
    </location>
</feature>
<comment type="subcellular location">
    <subcellularLocation>
        <location evidence="1">Cell membrane</location>
        <topology evidence="1">Multi-pass membrane protein</topology>
    </subcellularLocation>
</comment>
<dbReference type="Proteomes" id="UP000594480">
    <property type="component" value="Chromosome"/>
</dbReference>
<feature type="domain" description="SSD" evidence="8">
    <location>
        <begin position="25"/>
        <end position="156"/>
    </location>
</feature>
<name>A0A7S8MWL8_9MICO</name>
<feature type="transmembrane region" description="Helical" evidence="7">
    <location>
        <begin position="58"/>
        <end position="78"/>
    </location>
</feature>
<feature type="transmembrane region" description="Helical" evidence="7">
    <location>
        <begin position="137"/>
        <end position="161"/>
    </location>
</feature>
<dbReference type="SUPFAM" id="SSF52540">
    <property type="entry name" value="P-loop containing nucleoside triphosphate hydrolases"/>
    <property type="match status" value="1"/>
</dbReference>
<keyword evidence="5 7" id="KW-1133">Transmembrane helix</keyword>
<dbReference type="InterPro" id="IPR004869">
    <property type="entry name" value="MMPL_dom"/>
</dbReference>
<feature type="transmembrane region" description="Helical" evidence="7">
    <location>
        <begin position="384"/>
        <end position="405"/>
    </location>
</feature>
<evidence type="ECO:0000256" key="7">
    <source>
        <dbReference type="SAM" id="Phobius"/>
    </source>
</evidence>
<evidence type="ECO:0000256" key="3">
    <source>
        <dbReference type="ARBA" id="ARBA00022475"/>
    </source>
</evidence>
<organism evidence="9 10">
    <name type="scientific">Microbacterium schleiferi</name>
    <dbReference type="NCBI Taxonomy" id="69362"/>
    <lineage>
        <taxon>Bacteria</taxon>
        <taxon>Bacillati</taxon>
        <taxon>Actinomycetota</taxon>
        <taxon>Actinomycetes</taxon>
        <taxon>Micrococcales</taxon>
        <taxon>Microbacteriaceae</taxon>
        <taxon>Microbacterium</taxon>
    </lineage>
</organism>
<feature type="transmembrane region" description="Helical" evidence="7">
    <location>
        <begin position="349"/>
        <end position="372"/>
    </location>
</feature>
<evidence type="ECO:0000256" key="2">
    <source>
        <dbReference type="ARBA" id="ARBA00010157"/>
    </source>
</evidence>
<dbReference type="PROSITE" id="PS50156">
    <property type="entry name" value="SSD"/>
    <property type="match status" value="1"/>
</dbReference>
<dbReference type="EMBL" id="CP064760">
    <property type="protein sequence ID" value="QPE04033.1"/>
    <property type="molecule type" value="Genomic_DNA"/>
</dbReference>
<dbReference type="AlphaFoldDB" id="A0A7S8MWL8"/>
<evidence type="ECO:0000256" key="6">
    <source>
        <dbReference type="ARBA" id="ARBA00023136"/>
    </source>
</evidence>
<feature type="transmembrane region" description="Helical" evidence="7">
    <location>
        <begin position="6"/>
        <end position="25"/>
    </location>
</feature>